<dbReference type="RefSeq" id="WP_376983582.1">
    <property type="nucleotide sequence ID" value="NZ_JBHRWW010000001.1"/>
</dbReference>
<sequence>MADLVELVRAPAALTVPGDVLAGGSSAGWPAGRRTWLLPVASTALYWGGMALNDFSDRAVDAVERPERPVPSGRVSAGRALAVAGGLTAAGLAVAAAGGGLRVAAPLAASAWAYDLLLKDTPAGPFAMAAARGLDVALGASGRPGAALVPAAAVALHTVGVTVLSRGEVHGAPRSSAGLALAATSVAALAAAVPRGWLVRPAAPVLTGAPAGPPARVLPGLVAAGLGAAYALTVGRAQLAAYRSPDAGTVRRATGSGVRGVIPLQGALTAGAGSPLAGLGLALAARLARAASRVVSPT</sequence>
<evidence type="ECO:0000256" key="2">
    <source>
        <dbReference type="ARBA" id="ARBA00022692"/>
    </source>
</evidence>
<dbReference type="InterPro" id="IPR050475">
    <property type="entry name" value="Prenyltransferase_related"/>
</dbReference>
<dbReference type="NCBIfam" id="NF045897">
    <property type="entry name" value="SCO3242_trans"/>
    <property type="match status" value="1"/>
</dbReference>
<keyword evidence="3" id="KW-1133">Transmembrane helix</keyword>
<dbReference type="InterPro" id="IPR000537">
    <property type="entry name" value="UbiA_prenyltransferase"/>
</dbReference>
<dbReference type="InterPro" id="IPR044878">
    <property type="entry name" value="UbiA_sf"/>
</dbReference>
<evidence type="ECO:0000256" key="3">
    <source>
        <dbReference type="ARBA" id="ARBA00022989"/>
    </source>
</evidence>
<protein>
    <submittedName>
        <fullName evidence="5">SCO3242 family prenyltransferase</fullName>
        <ecNumber evidence="5">2.5.1.-</ecNumber>
    </submittedName>
</protein>
<organism evidence="5 6">
    <name type="scientific">Aquipuribacter hungaricus</name>
    <dbReference type="NCBI Taxonomy" id="545624"/>
    <lineage>
        <taxon>Bacteria</taxon>
        <taxon>Bacillati</taxon>
        <taxon>Actinomycetota</taxon>
        <taxon>Actinomycetes</taxon>
        <taxon>Micrococcales</taxon>
        <taxon>Intrasporangiaceae</taxon>
        <taxon>Aquipuribacter</taxon>
    </lineage>
</organism>
<comment type="caution">
    <text evidence="5">The sequence shown here is derived from an EMBL/GenBank/DDBJ whole genome shotgun (WGS) entry which is preliminary data.</text>
</comment>
<dbReference type="Proteomes" id="UP001595685">
    <property type="component" value="Unassembled WGS sequence"/>
</dbReference>
<dbReference type="GO" id="GO:0016740">
    <property type="term" value="F:transferase activity"/>
    <property type="evidence" value="ECO:0007669"/>
    <property type="project" value="UniProtKB-KW"/>
</dbReference>
<reference evidence="6" key="1">
    <citation type="journal article" date="2019" name="Int. J. Syst. Evol. Microbiol.">
        <title>The Global Catalogue of Microorganisms (GCM) 10K type strain sequencing project: providing services to taxonomists for standard genome sequencing and annotation.</title>
        <authorList>
            <consortium name="The Broad Institute Genomics Platform"/>
            <consortium name="The Broad Institute Genome Sequencing Center for Infectious Disease"/>
            <person name="Wu L."/>
            <person name="Ma J."/>
        </authorList>
    </citation>
    <scope>NUCLEOTIDE SEQUENCE [LARGE SCALE GENOMIC DNA]</scope>
    <source>
        <strain evidence="6">NCAIM B.02333</strain>
    </source>
</reference>
<proteinExistence type="predicted"/>
<name>A0ABV7WD55_9MICO</name>
<dbReference type="EC" id="2.5.1.-" evidence="5"/>
<evidence type="ECO:0000256" key="4">
    <source>
        <dbReference type="ARBA" id="ARBA00023136"/>
    </source>
</evidence>
<keyword evidence="4" id="KW-0472">Membrane</keyword>
<accession>A0ABV7WD55</accession>
<evidence type="ECO:0000256" key="1">
    <source>
        <dbReference type="ARBA" id="ARBA00004141"/>
    </source>
</evidence>
<dbReference type="PANTHER" id="PTHR42723:SF1">
    <property type="entry name" value="CHLOROPHYLL SYNTHASE, CHLOROPLASTIC"/>
    <property type="match status" value="1"/>
</dbReference>
<keyword evidence="2" id="KW-0812">Transmembrane</keyword>
<dbReference type="Gene3D" id="1.10.357.140">
    <property type="entry name" value="UbiA prenyltransferase"/>
    <property type="match status" value="1"/>
</dbReference>
<dbReference type="Pfam" id="PF01040">
    <property type="entry name" value="UbiA"/>
    <property type="match status" value="1"/>
</dbReference>
<evidence type="ECO:0000313" key="6">
    <source>
        <dbReference type="Proteomes" id="UP001595685"/>
    </source>
</evidence>
<keyword evidence="5" id="KW-0808">Transferase</keyword>
<keyword evidence="6" id="KW-1185">Reference proteome</keyword>
<dbReference type="PANTHER" id="PTHR42723">
    <property type="entry name" value="CHLOROPHYLL SYNTHASE"/>
    <property type="match status" value="1"/>
</dbReference>
<evidence type="ECO:0000313" key="5">
    <source>
        <dbReference type="EMBL" id="MFC3686991.1"/>
    </source>
</evidence>
<dbReference type="EMBL" id="JBHRWW010000001">
    <property type="protein sequence ID" value="MFC3686991.1"/>
    <property type="molecule type" value="Genomic_DNA"/>
</dbReference>
<comment type="subcellular location">
    <subcellularLocation>
        <location evidence="1">Membrane</location>
        <topology evidence="1">Multi-pass membrane protein</topology>
    </subcellularLocation>
</comment>
<gene>
    <name evidence="5" type="ORF">ACFOLH_01400</name>
</gene>